<dbReference type="Proteomes" id="UP000279089">
    <property type="component" value="Unassembled WGS sequence"/>
</dbReference>
<evidence type="ECO:0000256" key="1">
    <source>
        <dbReference type="SAM" id="MobiDB-lite"/>
    </source>
</evidence>
<dbReference type="InterPro" id="IPR025631">
    <property type="entry name" value="Porin_10"/>
</dbReference>
<feature type="region of interest" description="Disordered" evidence="1">
    <location>
        <begin position="24"/>
        <end position="47"/>
    </location>
</feature>
<protein>
    <recommendedName>
        <fullName evidence="5">Porin</fullName>
    </recommendedName>
</protein>
<sequence>MRHFTIVFLLLVCSGSALRAQFNTNRLPTGGGGGNSSMQRDTTKHDHEPDTLTLRFRYLDEPTDFMLDSTISDFQLNYLRVPATYMNLGNNGNAARNLLLSPRMIPGFDPGFHAFDVYGYNHGNAKFYNTNRPYSELGYLIGAKQEQMINLMHTQNRGEKFNFSFGYRKINSPGFYRNQSTNHDNYNVTANYNSQNKRYHIFGSYYLNKLNGGENGGIQNPEDLRNPEYTQLRLIPTNLGGDNDQNSSSFFNTSIPTKNDYQEASILIRQQYDWGKGDSIHINDTTDIYKFDPLFRVEHTFSYTQNTYEFIDSAPDSAWYAGKYGFNIPKAGNDSVFTRHQWRIISNDVSVMQFPVRGNLAHFFKLGGGLDNISGRFQADTISFMNFRVHGEYRNKTRNLRWDLQAKGEFYVLGENAGDYAVMGRLSRFLNETLGNVSLMAMNVNKEPSYVYRYFGSNLDRPWQNLNLDKENITQIQFSADNKKLKYVLTANYYLFNKYTYFKNYKESDQFTGLFNLLQLVAYKRVDLGSFTFDGDAAFQQIAGSAPVQIPAFWARLRMAYTARLFKNLNLYTGLEGKYNTPYYADDYSPVIGQFVYQNTQQFSNTPEVAAFVHFRIKSFTAYVRAENLNSFVWNYNFYAPLYASNDFALRVGLRWWFIN</sequence>
<feature type="chain" id="PRO_5018222589" description="Porin" evidence="2">
    <location>
        <begin position="20"/>
        <end position="660"/>
    </location>
</feature>
<accession>A0A3N4MGG6</accession>
<evidence type="ECO:0008006" key="5">
    <source>
        <dbReference type="Google" id="ProtNLM"/>
    </source>
</evidence>
<dbReference type="OrthoDB" id="1489309at2"/>
<evidence type="ECO:0000313" key="3">
    <source>
        <dbReference type="EMBL" id="RPD42515.1"/>
    </source>
</evidence>
<name>A0A3N4MGG6_9BACT</name>
<gene>
    <name evidence="3" type="ORF">EG028_04895</name>
</gene>
<dbReference type="RefSeq" id="WP_120515339.1">
    <property type="nucleotide sequence ID" value="NZ_QXZY01000003.1"/>
</dbReference>
<feature type="signal peptide" evidence="2">
    <location>
        <begin position="1"/>
        <end position="19"/>
    </location>
</feature>
<evidence type="ECO:0000313" key="4">
    <source>
        <dbReference type="Proteomes" id="UP000279089"/>
    </source>
</evidence>
<dbReference type="EMBL" id="RMBX01000002">
    <property type="protein sequence ID" value="RPD42515.1"/>
    <property type="molecule type" value="Genomic_DNA"/>
</dbReference>
<dbReference type="AlphaFoldDB" id="A0A3N4MGG6"/>
<organism evidence="3 4">
    <name type="scientific">Chitinophaga barathri</name>
    <dbReference type="NCBI Taxonomy" id="1647451"/>
    <lineage>
        <taxon>Bacteria</taxon>
        <taxon>Pseudomonadati</taxon>
        <taxon>Bacteroidota</taxon>
        <taxon>Chitinophagia</taxon>
        <taxon>Chitinophagales</taxon>
        <taxon>Chitinophagaceae</taxon>
        <taxon>Chitinophaga</taxon>
    </lineage>
</organism>
<proteinExistence type="predicted"/>
<dbReference type="Pfam" id="PF14121">
    <property type="entry name" value="Porin_10"/>
    <property type="match status" value="1"/>
</dbReference>
<evidence type="ECO:0000256" key="2">
    <source>
        <dbReference type="SAM" id="SignalP"/>
    </source>
</evidence>
<comment type="caution">
    <text evidence="3">The sequence shown here is derived from an EMBL/GenBank/DDBJ whole genome shotgun (WGS) entry which is preliminary data.</text>
</comment>
<keyword evidence="2" id="KW-0732">Signal</keyword>
<keyword evidence="4" id="KW-1185">Reference proteome</keyword>
<reference evidence="4" key="1">
    <citation type="submission" date="2018-11" db="EMBL/GenBank/DDBJ databases">
        <title>Chitinophaga lutea sp.nov., isolate from arsenic contaminated soil.</title>
        <authorList>
            <person name="Zong Y."/>
        </authorList>
    </citation>
    <scope>NUCLEOTIDE SEQUENCE [LARGE SCALE GENOMIC DNA]</scope>
    <source>
        <strain evidence="4">YLT18</strain>
    </source>
</reference>